<organism evidence="4 5">
    <name type="scientific">Astrephomene gubernaculifera</name>
    <dbReference type="NCBI Taxonomy" id="47775"/>
    <lineage>
        <taxon>Eukaryota</taxon>
        <taxon>Viridiplantae</taxon>
        <taxon>Chlorophyta</taxon>
        <taxon>core chlorophytes</taxon>
        <taxon>Chlorophyceae</taxon>
        <taxon>CS clade</taxon>
        <taxon>Chlamydomonadales</taxon>
        <taxon>Astrephomenaceae</taxon>
        <taxon>Astrephomene</taxon>
    </lineage>
</organism>
<reference evidence="4 5" key="1">
    <citation type="journal article" date="2021" name="Sci. Rep.">
        <title>Genome sequencing of the multicellular alga Astrephomene provides insights into convergent evolution of germ-soma differentiation.</title>
        <authorList>
            <person name="Yamashita S."/>
            <person name="Yamamoto K."/>
            <person name="Matsuzaki R."/>
            <person name="Suzuki S."/>
            <person name="Yamaguchi H."/>
            <person name="Hirooka S."/>
            <person name="Minakuchi Y."/>
            <person name="Miyagishima S."/>
            <person name="Kawachi M."/>
            <person name="Toyoda A."/>
            <person name="Nozaki H."/>
        </authorList>
    </citation>
    <scope>NUCLEOTIDE SEQUENCE [LARGE SCALE GENOMIC DNA]</scope>
    <source>
        <strain evidence="4 5">NIES-4017</strain>
    </source>
</reference>
<dbReference type="Pfam" id="PF00364">
    <property type="entry name" value="Biotin_lipoyl"/>
    <property type="match status" value="2"/>
</dbReference>
<feature type="compositionally biased region" description="Low complexity" evidence="2">
    <location>
        <begin position="168"/>
        <end position="182"/>
    </location>
</feature>
<evidence type="ECO:0000313" key="5">
    <source>
        <dbReference type="Proteomes" id="UP001054857"/>
    </source>
</evidence>
<feature type="region of interest" description="Disordered" evidence="2">
    <location>
        <begin position="277"/>
        <end position="310"/>
    </location>
</feature>
<dbReference type="PROSITE" id="PS50968">
    <property type="entry name" value="BIOTINYL_LIPOYL"/>
    <property type="match status" value="2"/>
</dbReference>
<evidence type="ECO:0000256" key="1">
    <source>
        <dbReference type="ARBA" id="ARBA00022823"/>
    </source>
</evidence>
<dbReference type="EMBL" id="BMAR01000046">
    <property type="protein sequence ID" value="GFR51148.1"/>
    <property type="molecule type" value="Genomic_DNA"/>
</dbReference>
<dbReference type="FunFam" id="2.40.50.100:FF:000010">
    <property type="entry name" value="Acetyltransferase component of pyruvate dehydrogenase complex"/>
    <property type="match status" value="2"/>
</dbReference>
<sequence length="310" mass="31974">MPSGMQRLALRLVRHATRDVTNSWALSSRLSWLSSATQARYFAAYPAHVVLNMPSLSPTMTQGNITKWRKQPGEQIAPGQILAEVETDKAIIEWEAQEEGYMAKHLVPEGASDIAVGTPVAVLAEEESGVAGLASFVPGKEAPAAAAPASPAPKGQSPPAAAPPRPAAPAAAQPAAAAAAPPSGGRLPPHQVLNMPSLSPTMSQGNILEWKKKVGDPVAPGDVYCEVETDKATISWESQEEGYVARVLAGDGSRDVDVGTPVLVLVEDKEAVAAFANYQPGDDKQQTAAAAPAAAPPAAAAAPPPPPPPP</sequence>
<comment type="caution">
    <text evidence="4">The sequence shown here is derived from an EMBL/GenBank/DDBJ whole genome shotgun (WGS) entry which is preliminary data.</text>
</comment>
<name>A0AAD3E0C3_9CHLO</name>
<keyword evidence="1" id="KW-0450">Lipoyl</keyword>
<accession>A0AAD3E0C3</accession>
<dbReference type="PANTHER" id="PTHR23151">
    <property type="entry name" value="DIHYDROLIPOAMIDE ACETYL/SUCCINYL-TRANSFERASE-RELATED"/>
    <property type="match status" value="1"/>
</dbReference>
<dbReference type="PANTHER" id="PTHR23151:SF90">
    <property type="entry name" value="DIHYDROLIPOYLLYSINE-RESIDUE ACETYLTRANSFERASE COMPONENT OF PYRUVATE DEHYDROGENASE COMPLEX, MITOCHONDRIAL-RELATED"/>
    <property type="match status" value="1"/>
</dbReference>
<dbReference type="CDD" id="cd06849">
    <property type="entry name" value="lipoyl_domain"/>
    <property type="match status" value="2"/>
</dbReference>
<dbReference type="InterPro" id="IPR011053">
    <property type="entry name" value="Single_hybrid_motif"/>
</dbReference>
<feature type="compositionally biased region" description="Low complexity" evidence="2">
    <location>
        <begin position="288"/>
        <end position="301"/>
    </location>
</feature>
<dbReference type="AlphaFoldDB" id="A0AAD3E0C3"/>
<dbReference type="GO" id="GO:0006086">
    <property type="term" value="P:pyruvate decarboxylation to acetyl-CoA"/>
    <property type="evidence" value="ECO:0007669"/>
    <property type="project" value="InterPro"/>
</dbReference>
<gene>
    <name evidence="4" type="ORF">Agub_g13503</name>
</gene>
<feature type="region of interest" description="Disordered" evidence="2">
    <location>
        <begin position="143"/>
        <end position="200"/>
    </location>
</feature>
<dbReference type="Proteomes" id="UP001054857">
    <property type="component" value="Unassembled WGS sequence"/>
</dbReference>
<proteinExistence type="predicted"/>
<feature type="domain" description="Lipoyl-binding" evidence="3">
    <location>
        <begin position="190"/>
        <end position="267"/>
    </location>
</feature>
<dbReference type="GO" id="GO:0045254">
    <property type="term" value="C:pyruvate dehydrogenase complex"/>
    <property type="evidence" value="ECO:0007669"/>
    <property type="project" value="InterPro"/>
</dbReference>
<keyword evidence="5" id="KW-1185">Reference proteome</keyword>
<evidence type="ECO:0000259" key="3">
    <source>
        <dbReference type="PROSITE" id="PS50968"/>
    </source>
</evidence>
<dbReference type="InterPro" id="IPR045257">
    <property type="entry name" value="E2/Pdx1"/>
</dbReference>
<feature type="compositionally biased region" description="Low complexity" evidence="2">
    <location>
        <begin position="143"/>
        <end position="159"/>
    </location>
</feature>
<dbReference type="Gene3D" id="2.40.50.100">
    <property type="match status" value="2"/>
</dbReference>
<protein>
    <recommendedName>
        <fullName evidence="3">Lipoyl-binding domain-containing protein</fullName>
    </recommendedName>
</protein>
<dbReference type="InterPro" id="IPR000089">
    <property type="entry name" value="Biotin_lipoyl"/>
</dbReference>
<evidence type="ECO:0000256" key="2">
    <source>
        <dbReference type="SAM" id="MobiDB-lite"/>
    </source>
</evidence>
<dbReference type="SUPFAM" id="SSF51230">
    <property type="entry name" value="Single hybrid motif"/>
    <property type="match status" value="2"/>
</dbReference>
<feature type="domain" description="Lipoyl-binding" evidence="3">
    <location>
        <begin position="48"/>
        <end position="124"/>
    </location>
</feature>
<feature type="non-terminal residue" evidence="4">
    <location>
        <position position="310"/>
    </location>
</feature>
<evidence type="ECO:0000313" key="4">
    <source>
        <dbReference type="EMBL" id="GFR51148.1"/>
    </source>
</evidence>